<sequence length="91" mass="10772">MSMDKHEVEASSPLATIEDIHKRLIRPLHSQLHELQHRSSSQSKSNLDTSLLQKRFVLRYRISYVRITARELFAIEFRYISNTEKEKIESC</sequence>
<keyword evidence="2" id="KW-1185">Reference proteome</keyword>
<evidence type="ECO:0000313" key="2">
    <source>
        <dbReference type="Proteomes" id="UP001152561"/>
    </source>
</evidence>
<dbReference type="EMBL" id="JAJAGQ010000019">
    <property type="protein sequence ID" value="KAJ8533947.1"/>
    <property type="molecule type" value="Genomic_DNA"/>
</dbReference>
<name>A0A9Q1LFC4_9SOLA</name>
<comment type="caution">
    <text evidence="1">The sequence shown here is derived from an EMBL/GenBank/DDBJ whole genome shotgun (WGS) entry which is preliminary data.</text>
</comment>
<dbReference type="AlphaFoldDB" id="A0A9Q1LFC4"/>
<protein>
    <submittedName>
        <fullName evidence="1">Uncharacterized protein</fullName>
    </submittedName>
</protein>
<proteinExistence type="predicted"/>
<reference evidence="2" key="1">
    <citation type="journal article" date="2023" name="Proc. Natl. Acad. Sci. U.S.A.">
        <title>Genomic and structural basis for evolution of tropane alkaloid biosynthesis.</title>
        <authorList>
            <person name="Wanga Y.-J."/>
            <person name="Taina T."/>
            <person name="Yua J.-Y."/>
            <person name="Lia J."/>
            <person name="Xua B."/>
            <person name="Chenc J."/>
            <person name="D'Auriad J.C."/>
            <person name="Huanga J.-P."/>
            <person name="Huanga S.-X."/>
        </authorList>
    </citation>
    <scope>NUCLEOTIDE SEQUENCE [LARGE SCALE GENOMIC DNA]</scope>
    <source>
        <strain evidence="2">cv. KIB-2019</strain>
    </source>
</reference>
<organism evidence="1 2">
    <name type="scientific">Anisodus acutangulus</name>
    <dbReference type="NCBI Taxonomy" id="402998"/>
    <lineage>
        <taxon>Eukaryota</taxon>
        <taxon>Viridiplantae</taxon>
        <taxon>Streptophyta</taxon>
        <taxon>Embryophyta</taxon>
        <taxon>Tracheophyta</taxon>
        <taxon>Spermatophyta</taxon>
        <taxon>Magnoliopsida</taxon>
        <taxon>eudicotyledons</taxon>
        <taxon>Gunneridae</taxon>
        <taxon>Pentapetalae</taxon>
        <taxon>asterids</taxon>
        <taxon>lamiids</taxon>
        <taxon>Solanales</taxon>
        <taxon>Solanaceae</taxon>
        <taxon>Solanoideae</taxon>
        <taxon>Hyoscyameae</taxon>
        <taxon>Anisodus</taxon>
    </lineage>
</organism>
<dbReference type="Proteomes" id="UP001152561">
    <property type="component" value="Unassembled WGS sequence"/>
</dbReference>
<dbReference type="OrthoDB" id="1938258at2759"/>
<evidence type="ECO:0000313" key="1">
    <source>
        <dbReference type="EMBL" id="KAJ8533947.1"/>
    </source>
</evidence>
<accession>A0A9Q1LFC4</accession>
<gene>
    <name evidence="1" type="ORF">K7X08_007271</name>
</gene>